<accession>A0A504YMM2</accession>
<comment type="caution">
    <text evidence="3">The sequence shown here is derived from an EMBL/GenBank/DDBJ whole genome shotgun (WGS) entry which is preliminary data.</text>
</comment>
<evidence type="ECO:0000313" key="3">
    <source>
        <dbReference type="EMBL" id="TPP62603.1"/>
    </source>
</evidence>
<keyword evidence="4" id="KW-1185">Reference proteome</keyword>
<reference evidence="3 4" key="1">
    <citation type="submission" date="2019-04" db="EMBL/GenBank/DDBJ databases">
        <title>Annotation for the trematode Fasciola gigantica.</title>
        <authorList>
            <person name="Choi Y.-J."/>
        </authorList>
    </citation>
    <scope>NUCLEOTIDE SEQUENCE [LARGE SCALE GENOMIC DNA]</scope>
    <source>
        <strain evidence="3">Uganda_cow_1</strain>
    </source>
</reference>
<protein>
    <submittedName>
        <fullName evidence="3">Uncharacterized protein</fullName>
    </submittedName>
</protein>
<evidence type="ECO:0000256" key="1">
    <source>
        <dbReference type="SAM" id="Phobius"/>
    </source>
</evidence>
<keyword evidence="1" id="KW-0472">Membrane</keyword>
<dbReference type="Proteomes" id="UP000316759">
    <property type="component" value="Unassembled WGS sequence"/>
</dbReference>
<organism evidence="3 4">
    <name type="scientific">Fasciola gigantica</name>
    <name type="common">Giant liver fluke</name>
    <dbReference type="NCBI Taxonomy" id="46835"/>
    <lineage>
        <taxon>Eukaryota</taxon>
        <taxon>Metazoa</taxon>
        <taxon>Spiralia</taxon>
        <taxon>Lophotrochozoa</taxon>
        <taxon>Platyhelminthes</taxon>
        <taxon>Trematoda</taxon>
        <taxon>Digenea</taxon>
        <taxon>Plagiorchiida</taxon>
        <taxon>Echinostomata</taxon>
        <taxon>Echinostomatoidea</taxon>
        <taxon>Fasciolidae</taxon>
        <taxon>Fasciola</taxon>
    </lineage>
</organism>
<gene>
    <name evidence="3" type="ORF">FGIG_05180</name>
</gene>
<dbReference type="EMBL" id="SUNJ01006647">
    <property type="protein sequence ID" value="TPP62603.1"/>
    <property type="molecule type" value="Genomic_DNA"/>
</dbReference>
<evidence type="ECO:0000256" key="2">
    <source>
        <dbReference type="SAM" id="SignalP"/>
    </source>
</evidence>
<sequence length="172" mass="19654">MHVIFHIVILIIELVAHPIVSQMHLYGPFSIFTAILLAMVLMSGESFGRTAEHFNAVQNRSCWAVQISANFESISGPWLANQTQLAWIIDVRDVFSSDTVLWRKNPTVFLLKLACELASYTAFQLMRSEVFRFLIYSNNETVNSSIAILFFLLQFRHSRRSTGLLCELQDIP</sequence>
<name>A0A504YMM2_FASGI</name>
<feature type="signal peptide" evidence="2">
    <location>
        <begin position="1"/>
        <end position="21"/>
    </location>
</feature>
<keyword evidence="2" id="KW-0732">Signal</keyword>
<keyword evidence="1" id="KW-1133">Transmembrane helix</keyword>
<feature type="transmembrane region" description="Helical" evidence="1">
    <location>
        <begin position="26"/>
        <end position="44"/>
    </location>
</feature>
<proteinExistence type="predicted"/>
<evidence type="ECO:0000313" key="4">
    <source>
        <dbReference type="Proteomes" id="UP000316759"/>
    </source>
</evidence>
<keyword evidence="1" id="KW-0812">Transmembrane</keyword>
<feature type="chain" id="PRO_5021251906" evidence="2">
    <location>
        <begin position="22"/>
        <end position="172"/>
    </location>
</feature>
<dbReference type="AlphaFoldDB" id="A0A504YMM2"/>